<feature type="transmembrane region" description="Helical" evidence="1">
    <location>
        <begin position="164"/>
        <end position="185"/>
    </location>
</feature>
<sequence>MKSSANQKFRPLFFFVNNKKVTSFLSMLLALSFLSLIIGCSYYNVRSVTSSSETMSNQINEFNKTKNYAIIHSGQNTWHLKNLILNEDNKTISGTVDIVVPNHIPLKPRDSKRVHRYNSQKTPLNEIHFYLNTINVPEYGSQITIPFSEIVSISVNDKNTGRSIANAFLGTIGVIAGIFIIVLATKSSCPFIYVKNGEEFIFTGELYPGILTANQQRDDYLLLPHLNEVNNEYSIKITNELKEIQYTDFIQLLEVNHPDNVKVLLDKNGHTQTFSNINSPVNVLVDHLNIDNTPALAKDNNSYLFNSKINTTSSIRNIELEFNKPKHSEKAKLFLTVKNSMWLDYVFGKFNEQFGTYYAQFQKDQQESTKEKSNQWMNAQNIPLSVYLKTNSGWELVDTINTVGPMASRDIAIPIDISSVLEEQVVIKLETGFMFWEVDYAGIDFTENLVLDVNYINPDEAIDGHNNNVTKLLSAADQNYFVQPNIGDEVVVNFKISDSKPDGNRTFFLKNRGYYNYIRNYDGVPNFKKLRLFKEAGAFTDFSKYEYEALMDYENQFDLASNNK</sequence>
<keyword evidence="1" id="KW-0472">Membrane</keyword>
<dbReference type="EMBL" id="JBAWKC010000003">
    <property type="protein sequence ID" value="MFH6769321.1"/>
    <property type="molecule type" value="Genomic_DNA"/>
</dbReference>
<keyword evidence="1" id="KW-1133">Transmembrane helix</keyword>
<keyword evidence="3" id="KW-1185">Reference proteome</keyword>
<protein>
    <submittedName>
        <fullName evidence="2">Uncharacterized protein</fullName>
    </submittedName>
</protein>
<accession>A0ABW7MR58</accession>
<dbReference type="Proteomes" id="UP001610104">
    <property type="component" value="Unassembled WGS sequence"/>
</dbReference>
<keyword evidence="1" id="KW-0812">Transmembrane</keyword>
<evidence type="ECO:0000256" key="1">
    <source>
        <dbReference type="SAM" id="Phobius"/>
    </source>
</evidence>
<organism evidence="2 3">
    <name type="scientific">Gaetbulibacter aquiaggeris</name>
    <dbReference type="NCBI Taxonomy" id="1735373"/>
    <lineage>
        <taxon>Bacteria</taxon>
        <taxon>Pseudomonadati</taxon>
        <taxon>Bacteroidota</taxon>
        <taxon>Flavobacteriia</taxon>
        <taxon>Flavobacteriales</taxon>
        <taxon>Flavobacteriaceae</taxon>
        <taxon>Gaetbulibacter</taxon>
    </lineage>
</organism>
<proteinExistence type="predicted"/>
<feature type="transmembrane region" description="Helical" evidence="1">
    <location>
        <begin position="21"/>
        <end position="45"/>
    </location>
</feature>
<name>A0ABW7MR58_9FLAO</name>
<evidence type="ECO:0000313" key="2">
    <source>
        <dbReference type="EMBL" id="MFH6769321.1"/>
    </source>
</evidence>
<reference evidence="2 3" key="1">
    <citation type="submission" date="2024-02" db="EMBL/GenBank/DDBJ databases">
        <title>A Gaetbulibacter species isolated from tidal flats and genomic insights of their niches.</title>
        <authorList>
            <person name="Ye Y."/>
        </authorList>
    </citation>
    <scope>NUCLEOTIDE SEQUENCE [LARGE SCALE GENOMIC DNA]</scope>
    <source>
        <strain evidence="2 3">KEM-8</strain>
    </source>
</reference>
<gene>
    <name evidence="2" type="ORF">V8G56_11275</name>
</gene>
<comment type="caution">
    <text evidence="2">The sequence shown here is derived from an EMBL/GenBank/DDBJ whole genome shotgun (WGS) entry which is preliminary data.</text>
</comment>
<evidence type="ECO:0000313" key="3">
    <source>
        <dbReference type="Proteomes" id="UP001610104"/>
    </source>
</evidence>
<dbReference type="RefSeq" id="WP_395438559.1">
    <property type="nucleotide sequence ID" value="NZ_JBAWKC010000003.1"/>
</dbReference>